<name>A0A399D1K9_9BACT</name>
<evidence type="ECO:0008006" key="3">
    <source>
        <dbReference type="Google" id="ProtNLM"/>
    </source>
</evidence>
<dbReference type="InterPro" id="IPR017853">
    <property type="entry name" value="GH"/>
</dbReference>
<reference evidence="1 2" key="1">
    <citation type="journal article" date="2015" name="Int. J. Syst. Evol. Microbiol.">
        <title>Mariniphaga sediminis sp. nov., isolated from coastal sediment.</title>
        <authorList>
            <person name="Wang F.Q."/>
            <person name="Shen Q.Y."/>
            <person name="Chen G.J."/>
            <person name="Du Z.J."/>
        </authorList>
    </citation>
    <scope>NUCLEOTIDE SEQUENCE [LARGE SCALE GENOMIC DNA]</scope>
    <source>
        <strain evidence="1 2">SY21</strain>
    </source>
</reference>
<keyword evidence="2" id="KW-1185">Reference proteome</keyword>
<dbReference type="SUPFAM" id="SSF51445">
    <property type="entry name" value="(Trans)glycosidases"/>
    <property type="match status" value="1"/>
</dbReference>
<evidence type="ECO:0000313" key="2">
    <source>
        <dbReference type="Proteomes" id="UP000266441"/>
    </source>
</evidence>
<dbReference type="AlphaFoldDB" id="A0A399D1K9"/>
<protein>
    <recommendedName>
        <fullName evidence="3">DUF4434 domain-containing protein</fullName>
    </recommendedName>
</protein>
<accession>A0A399D1K9</accession>
<dbReference type="Proteomes" id="UP000266441">
    <property type="component" value="Unassembled WGS sequence"/>
</dbReference>
<dbReference type="Gene3D" id="3.20.20.80">
    <property type="entry name" value="Glycosidases"/>
    <property type="match status" value="1"/>
</dbReference>
<dbReference type="EMBL" id="QWET01000005">
    <property type="protein sequence ID" value="RIH65539.1"/>
    <property type="molecule type" value="Genomic_DNA"/>
</dbReference>
<sequence length="289" mass="33263">MFCVLFLFQTNIFAQKKKVNNTVESLQFTIYGTLGTYGAPPRLKNGRVDIPRLLSELADIHANTYHWLIWQNDNDWNDLKAFLPLAQKANLNVWVTLVPPSESKPIAKHSSEPYGLDYKRWAVELAKLSISEPSLVAWSIDDFVHNLKFYTPEYTKKMLEAARKINPQLVFIPCCYYKQTTPDFAKEYGPLFDGVLFPYRAESVGANLQDAAQVENEIIHMRELFEKPDFPIFIDIYATAHSRLGNSTPEYVKEVLKAGRKTADGVLIYCHQDPQKYPEKYQIVKEGFK</sequence>
<comment type="caution">
    <text evidence="1">The sequence shown here is derived from an EMBL/GenBank/DDBJ whole genome shotgun (WGS) entry which is preliminary data.</text>
</comment>
<organism evidence="1 2">
    <name type="scientific">Mariniphaga sediminis</name>
    <dbReference type="NCBI Taxonomy" id="1628158"/>
    <lineage>
        <taxon>Bacteria</taxon>
        <taxon>Pseudomonadati</taxon>
        <taxon>Bacteroidota</taxon>
        <taxon>Bacteroidia</taxon>
        <taxon>Marinilabiliales</taxon>
        <taxon>Prolixibacteraceae</taxon>
        <taxon>Mariniphaga</taxon>
    </lineage>
</organism>
<gene>
    <name evidence="1" type="ORF">D1164_07655</name>
</gene>
<proteinExistence type="predicted"/>
<evidence type="ECO:0000313" key="1">
    <source>
        <dbReference type="EMBL" id="RIH65539.1"/>
    </source>
</evidence>